<organism evidence="2 5">
    <name type="scientific">Helicobacter typhlonius</name>
    <dbReference type="NCBI Taxonomy" id="76936"/>
    <lineage>
        <taxon>Bacteria</taxon>
        <taxon>Pseudomonadati</taxon>
        <taxon>Campylobacterota</taxon>
        <taxon>Epsilonproteobacteria</taxon>
        <taxon>Campylobacterales</taxon>
        <taxon>Helicobacteraceae</taxon>
        <taxon>Helicobacter</taxon>
    </lineage>
</organism>
<dbReference type="RefSeq" id="WP_058122096.1">
    <property type="nucleotide sequence ID" value="NZ_CAOLUG010000003.1"/>
</dbReference>
<dbReference type="AlphaFoldDB" id="A0A0S4PXG3"/>
<reference evidence="2" key="2">
    <citation type="submission" date="2015-11" db="EMBL/GenBank/DDBJ databases">
        <authorList>
            <person name="Zhang Y."/>
            <person name="Guo Z."/>
        </authorList>
    </citation>
    <scope>NUCLEOTIDE SEQUENCE</scope>
    <source>
        <strain evidence="2">1</strain>
    </source>
</reference>
<evidence type="ECO:0000259" key="1">
    <source>
        <dbReference type="Pfam" id="PF04230"/>
    </source>
</evidence>
<proteinExistence type="predicted"/>
<dbReference type="Proteomes" id="UP000029925">
    <property type="component" value="Unassembled WGS sequence"/>
</dbReference>
<accession>A0A0S4PXG3</accession>
<feature type="domain" description="Polysaccharide pyruvyl transferase" evidence="1">
    <location>
        <begin position="53"/>
        <end position="273"/>
    </location>
</feature>
<dbReference type="KEGG" id="hty:BN2458_PEG2042"/>
<reference evidence="3 4" key="1">
    <citation type="journal article" date="2014" name="Genome Announc.">
        <title>Draft genome sequences of eight enterohepatic helicobacter species isolated from both laboratory and wild rodents.</title>
        <authorList>
            <person name="Sheh A."/>
            <person name="Shen Z."/>
            <person name="Fox J.G."/>
        </authorList>
    </citation>
    <scope>NUCLEOTIDE SEQUENCE [LARGE SCALE GENOMIC DNA]</scope>
    <source>
        <strain evidence="3 4">MIT 98-6810</strain>
    </source>
</reference>
<evidence type="ECO:0000313" key="4">
    <source>
        <dbReference type="Proteomes" id="UP000029925"/>
    </source>
</evidence>
<keyword evidence="3" id="KW-0808">Transferase</keyword>
<dbReference type="EMBL" id="JRPF02000003">
    <property type="protein sequence ID" value="TLD78910.1"/>
    <property type="molecule type" value="Genomic_DNA"/>
</dbReference>
<dbReference type="EMBL" id="LN907858">
    <property type="protein sequence ID" value="CUU40925.1"/>
    <property type="molecule type" value="Genomic_DNA"/>
</dbReference>
<evidence type="ECO:0000313" key="3">
    <source>
        <dbReference type="EMBL" id="TLD78910.1"/>
    </source>
</evidence>
<evidence type="ECO:0000313" key="5">
    <source>
        <dbReference type="Proteomes" id="UP000064525"/>
    </source>
</evidence>
<dbReference type="PATRIC" id="fig|76936.10.peg.1992"/>
<dbReference type="Pfam" id="PF04230">
    <property type="entry name" value="PS_pyruv_trans"/>
    <property type="match status" value="1"/>
</dbReference>
<dbReference type="GO" id="GO:0016740">
    <property type="term" value="F:transferase activity"/>
    <property type="evidence" value="ECO:0007669"/>
    <property type="project" value="UniProtKB-KW"/>
</dbReference>
<evidence type="ECO:0000313" key="2">
    <source>
        <dbReference type="EMBL" id="CUU40925.1"/>
    </source>
</evidence>
<sequence>MPQNFLEWDTNCYGEKILVFRDLIIPNDNASIAKNHFLLFTYTRHKVEVKHSNLGDFIQSIATKSAISTLFPQANFTYFDRDSLTSFHIPAKEGEGNILIPAVMQGWFARNSHFIPNNEILPIFVGTHFTPPIYQFLEYFVIYYPWFFQNKDIGCRDFETLRFCKDLGLNAYLSRCLTITLPRRDEVLAKNVNDIFLVNLAEEYLPYIPQDIQENAQKVNQRYVDYHSLSEDLYTRSLNLLDDYKKRAKLVITGALHCASPCIAMGIPVVLISKDEETINRFSALKGIVPIWTFEDLKNGRVNFNPQSVDIESLKKDMLENLRLSILQEFGESVDMKHLAEIRKTIAEFDIVNE</sequence>
<name>A0A0S4PXG3_9HELI</name>
<reference evidence="5" key="3">
    <citation type="submission" date="2015-11" db="EMBL/GenBank/DDBJ databases">
        <authorList>
            <person name="Anvar S.Y."/>
        </authorList>
    </citation>
    <scope>NUCLEOTIDE SEQUENCE [LARGE SCALE GENOMIC DNA]</scope>
</reference>
<keyword evidence="4" id="KW-1185">Reference proteome</keyword>
<dbReference type="Proteomes" id="UP000064525">
    <property type="component" value="Chromosome I"/>
</dbReference>
<gene>
    <name evidence="2" type="ORF">BN2458_PEG2042</name>
    <name evidence="3" type="ORF">LS75_003950</name>
</gene>
<dbReference type="GeneID" id="78152147"/>
<dbReference type="InterPro" id="IPR007345">
    <property type="entry name" value="Polysacch_pyruvyl_Trfase"/>
</dbReference>
<dbReference type="OrthoDB" id="5672604at2"/>
<protein>
    <submittedName>
        <fullName evidence="3">Polysaccharide pyruvyl transferase family protein</fullName>
    </submittedName>
</protein>